<dbReference type="SUPFAM" id="SSF53383">
    <property type="entry name" value="PLP-dependent transferases"/>
    <property type="match status" value="1"/>
</dbReference>
<dbReference type="EMBL" id="DVIU01000025">
    <property type="protein sequence ID" value="HIS35241.1"/>
    <property type="molecule type" value="Genomic_DNA"/>
</dbReference>
<evidence type="ECO:0000256" key="10">
    <source>
        <dbReference type="RuleBase" id="RU004504"/>
    </source>
</evidence>
<evidence type="ECO:0000313" key="12">
    <source>
        <dbReference type="EMBL" id="HIS35241.1"/>
    </source>
</evidence>
<dbReference type="AlphaFoldDB" id="A0A9D1JLS8"/>
<dbReference type="InterPro" id="IPR015422">
    <property type="entry name" value="PyrdxlP-dep_Trfase_small"/>
</dbReference>
<keyword evidence="6" id="KW-0663">Pyridoxal phosphate</keyword>
<name>A0A9D1JLS8_9BACT</name>
<evidence type="ECO:0000256" key="4">
    <source>
        <dbReference type="ARBA" id="ARBA00022679"/>
    </source>
</evidence>
<proteinExistence type="inferred from homology"/>
<dbReference type="EC" id="2.8.1.7" evidence="3"/>
<dbReference type="Proteomes" id="UP000823928">
    <property type="component" value="Unassembled WGS sequence"/>
</dbReference>
<comment type="catalytic activity">
    <reaction evidence="9">
        <text>(sulfur carrier)-H + L-cysteine = (sulfur carrier)-SH + L-alanine</text>
        <dbReference type="Rhea" id="RHEA:43892"/>
        <dbReference type="Rhea" id="RHEA-COMP:14737"/>
        <dbReference type="Rhea" id="RHEA-COMP:14739"/>
        <dbReference type="ChEBI" id="CHEBI:29917"/>
        <dbReference type="ChEBI" id="CHEBI:35235"/>
        <dbReference type="ChEBI" id="CHEBI:57972"/>
        <dbReference type="ChEBI" id="CHEBI:64428"/>
        <dbReference type="EC" id="2.8.1.7"/>
    </reaction>
</comment>
<feature type="domain" description="Aminotransferase class V" evidence="11">
    <location>
        <begin position="5"/>
        <end position="368"/>
    </location>
</feature>
<dbReference type="PANTHER" id="PTHR11601">
    <property type="entry name" value="CYSTEINE DESULFURYLASE FAMILY MEMBER"/>
    <property type="match status" value="1"/>
</dbReference>
<dbReference type="InterPro" id="IPR016454">
    <property type="entry name" value="Cysteine_dSase"/>
</dbReference>
<organism evidence="12 13">
    <name type="scientific">Candidatus Scatousia excrementigallinarum</name>
    <dbReference type="NCBI Taxonomy" id="2840935"/>
    <lineage>
        <taxon>Bacteria</taxon>
        <taxon>Candidatus Scatousia</taxon>
    </lineage>
</organism>
<keyword evidence="5" id="KW-0479">Metal-binding</keyword>
<dbReference type="InterPro" id="IPR020578">
    <property type="entry name" value="Aminotrans_V_PyrdxlP_BS"/>
</dbReference>
<dbReference type="PIRSF" id="PIRSF005572">
    <property type="entry name" value="NifS"/>
    <property type="match status" value="1"/>
</dbReference>
<evidence type="ECO:0000256" key="9">
    <source>
        <dbReference type="ARBA" id="ARBA00050776"/>
    </source>
</evidence>
<dbReference type="InterPro" id="IPR000192">
    <property type="entry name" value="Aminotrans_V_dom"/>
</dbReference>
<evidence type="ECO:0000256" key="8">
    <source>
        <dbReference type="ARBA" id="ARBA00023014"/>
    </source>
</evidence>
<evidence type="ECO:0000256" key="6">
    <source>
        <dbReference type="ARBA" id="ARBA00022898"/>
    </source>
</evidence>
<evidence type="ECO:0000256" key="3">
    <source>
        <dbReference type="ARBA" id="ARBA00012239"/>
    </source>
</evidence>
<evidence type="ECO:0000313" key="13">
    <source>
        <dbReference type="Proteomes" id="UP000823928"/>
    </source>
</evidence>
<dbReference type="PANTHER" id="PTHR11601:SF34">
    <property type="entry name" value="CYSTEINE DESULFURASE"/>
    <property type="match status" value="1"/>
</dbReference>
<evidence type="ECO:0000256" key="7">
    <source>
        <dbReference type="ARBA" id="ARBA00023004"/>
    </source>
</evidence>
<protein>
    <recommendedName>
        <fullName evidence="3">cysteine desulfurase</fullName>
        <ecNumber evidence="3">2.8.1.7</ecNumber>
    </recommendedName>
</protein>
<reference evidence="12" key="1">
    <citation type="submission" date="2020-10" db="EMBL/GenBank/DDBJ databases">
        <authorList>
            <person name="Gilroy R."/>
        </authorList>
    </citation>
    <scope>NUCLEOTIDE SEQUENCE</scope>
    <source>
        <strain evidence="12">6276</strain>
    </source>
</reference>
<comment type="cofactor">
    <cofactor evidence="1 10">
        <name>pyridoxal 5'-phosphate</name>
        <dbReference type="ChEBI" id="CHEBI:597326"/>
    </cofactor>
</comment>
<comment type="caution">
    <text evidence="12">The sequence shown here is derived from an EMBL/GenBank/DDBJ whole genome shotgun (WGS) entry which is preliminary data.</text>
</comment>
<gene>
    <name evidence="12" type="ORF">IAC10_01230</name>
</gene>
<accession>A0A9D1JLS8</accession>
<dbReference type="Gene3D" id="1.10.260.50">
    <property type="match status" value="1"/>
</dbReference>
<dbReference type="GO" id="GO:0051536">
    <property type="term" value="F:iron-sulfur cluster binding"/>
    <property type="evidence" value="ECO:0007669"/>
    <property type="project" value="UniProtKB-KW"/>
</dbReference>
<evidence type="ECO:0000256" key="5">
    <source>
        <dbReference type="ARBA" id="ARBA00022723"/>
    </source>
</evidence>
<keyword evidence="4" id="KW-0808">Transferase</keyword>
<comment type="similarity">
    <text evidence="2">Belongs to the class-V pyridoxal-phosphate-dependent aminotransferase family. NifS/IscS subfamily.</text>
</comment>
<dbReference type="InterPro" id="IPR015421">
    <property type="entry name" value="PyrdxlP-dep_Trfase_major"/>
</dbReference>
<evidence type="ECO:0000256" key="2">
    <source>
        <dbReference type="ARBA" id="ARBA00006490"/>
    </source>
</evidence>
<sequence length="379" mass="41510">MKRMIYADNAATTKLDPLVFEAMRPYFIEEYANPSQPYSFARRVKLALKTAREKISACIGADPEEIYFTSGGTESNNWVIKGITDADSVNRSILTTAFEHHAVLNACHAIEQKGHSVFYLSPNSSGHIEKEGLLQAMASKPVMLVSIMMVNNELGTIQDIAELAKIAHAYGALFHTDAVQAMGHINVNVRDLQLDFLSASAHKFNGPKGIGFLYINKNTVNRNIFSPLHNGGKQESGMRAGTEDVASIVGMAAALEMNCKNLLKNNQHILHLNEELIAGLKVAGVKFRINGKMPKVNNILSLAFAGIEGETILHRLDLMGILVSTGSACDSNKTQVSHVLQAINLPNYIARSTIRISFSKDNTEEEVRDMVQALKKICG</sequence>
<dbReference type="GO" id="GO:0046872">
    <property type="term" value="F:metal ion binding"/>
    <property type="evidence" value="ECO:0007669"/>
    <property type="project" value="UniProtKB-KW"/>
</dbReference>
<evidence type="ECO:0000259" key="11">
    <source>
        <dbReference type="Pfam" id="PF00266"/>
    </source>
</evidence>
<dbReference type="GO" id="GO:0031071">
    <property type="term" value="F:cysteine desulfurase activity"/>
    <property type="evidence" value="ECO:0007669"/>
    <property type="project" value="UniProtKB-EC"/>
</dbReference>
<dbReference type="Gene3D" id="3.90.1150.10">
    <property type="entry name" value="Aspartate Aminotransferase, domain 1"/>
    <property type="match status" value="1"/>
</dbReference>
<keyword evidence="7" id="KW-0408">Iron</keyword>
<dbReference type="InterPro" id="IPR015424">
    <property type="entry name" value="PyrdxlP-dep_Trfase"/>
</dbReference>
<evidence type="ECO:0000256" key="1">
    <source>
        <dbReference type="ARBA" id="ARBA00001933"/>
    </source>
</evidence>
<keyword evidence="8" id="KW-0411">Iron-sulfur</keyword>
<dbReference type="Gene3D" id="3.40.640.10">
    <property type="entry name" value="Type I PLP-dependent aspartate aminotransferase-like (Major domain)"/>
    <property type="match status" value="1"/>
</dbReference>
<dbReference type="PROSITE" id="PS00595">
    <property type="entry name" value="AA_TRANSFER_CLASS_5"/>
    <property type="match status" value="1"/>
</dbReference>
<reference evidence="12" key="2">
    <citation type="journal article" date="2021" name="PeerJ">
        <title>Extensive microbial diversity within the chicken gut microbiome revealed by metagenomics and culture.</title>
        <authorList>
            <person name="Gilroy R."/>
            <person name="Ravi A."/>
            <person name="Getino M."/>
            <person name="Pursley I."/>
            <person name="Horton D.L."/>
            <person name="Alikhan N.F."/>
            <person name="Baker D."/>
            <person name="Gharbi K."/>
            <person name="Hall N."/>
            <person name="Watson M."/>
            <person name="Adriaenssens E.M."/>
            <person name="Foster-Nyarko E."/>
            <person name="Jarju S."/>
            <person name="Secka A."/>
            <person name="Antonio M."/>
            <person name="Oren A."/>
            <person name="Chaudhuri R.R."/>
            <person name="La Ragione R."/>
            <person name="Hildebrand F."/>
            <person name="Pallen M.J."/>
        </authorList>
    </citation>
    <scope>NUCLEOTIDE SEQUENCE</scope>
    <source>
        <strain evidence="12">6276</strain>
    </source>
</reference>
<dbReference type="Pfam" id="PF00266">
    <property type="entry name" value="Aminotran_5"/>
    <property type="match status" value="1"/>
</dbReference>